<protein>
    <submittedName>
        <fullName evidence="2">Helix-turn-helix transcriptional regulator</fullName>
    </submittedName>
</protein>
<dbReference type="GeneID" id="94552908"/>
<dbReference type="KEGG" id="jpo:G7058_06410"/>
<gene>
    <name evidence="2" type="ORF">G7058_06410</name>
</gene>
<dbReference type="AlphaFoldDB" id="A0A6G7WHI8"/>
<organism evidence="2 3">
    <name type="scientific">Jeotgalibaca porci</name>
    <dbReference type="NCBI Taxonomy" id="1868793"/>
    <lineage>
        <taxon>Bacteria</taxon>
        <taxon>Bacillati</taxon>
        <taxon>Bacillota</taxon>
        <taxon>Bacilli</taxon>
        <taxon>Lactobacillales</taxon>
        <taxon>Carnobacteriaceae</taxon>
        <taxon>Jeotgalibaca</taxon>
    </lineage>
</organism>
<dbReference type="RefSeq" id="WP_166062751.1">
    <property type="nucleotide sequence ID" value="NZ_CP049889.1"/>
</dbReference>
<dbReference type="EMBL" id="CP049889">
    <property type="protein sequence ID" value="QIK51691.1"/>
    <property type="molecule type" value="Genomic_DNA"/>
</dbReference>
<dbReference type="SUPFAM" id="SSF47413">
    <property type="entry name" value="lambda repressor-like DNA-binding domains"/>
    <property type="match status" value="1"/>
</dbReference>
<dbReference type="GO" id="GO:0003677">
    <property type="term" value="F:DNA binding"/>
    <property type="evidence" value="ECO:0007669"/>
    <property type="project" value="InterPro"/>
</dbReference>
<dbReference type="PANTHER" id="PTHR37038">
    <property type="entry name" value="TRANSCRIPTIONAL REGULATOR-RELATED"/>
    <property type="match status" value="1"/>
</dbReference>
<name>A0A6G7WHI8_9LACT</name>
<proteinExistence type="predicted"/>
<dbReference type="Proteomes" id="UP000501830">
    <property type="component" value="Chromosome"/>
</dbReference>
<dbReference type="PROSITE" id="PS50943">
    <property type="entry name" value="HTH_CROC1"/>
    <property type="match status" value="1"/>
</dbReference>
<sequence length="293" mass="35038">MDNSSENVKKTGEILRKIRVNKKYTQKFVTEGIISQSTYSKVERGVIDITYNKFIKLLSRLDVSEFEFQMLLDEEPDARDDLIQQFFLINYNDLEALTVIQERVQHYLTMKKDYIIQDIAYICEALMLISKERDYEQAAIFANRVWKRLERFDRWYMMEIRLINAILFIFPTETALHISERIVRQLSIYQTRESRVIKNNIQTNLTLLLIRNKNYATALENLDELIIRFKQISNYRLLAIAYIRKGIALRLLKDPTWQEYTEKGLKMLDIFEDNNLKEALTTEIEHYKPHVKE</sequence>
<dbReference type="InterPro" id="IPR010982">
    <property type="entry name" value="Lambda_DNA-bd_dom_sf"/>
</dbReference>
<dbReference type="InterPro" id="IPR001387">
    <property type="entry name" value="Cro/C1-type_HTH"/>
</dbReference>
<accession>A0A6G7WHI8</accession>
<evidence type="ECO:0000259" key="1">
    <source>
        <dbReference type="PROSITE" id="PS50943"/>
    </source>
</evidence>
<feature type="domain" description="HTH cro/C1-type" evidence="1">
    <location>
        <begin position="15"/>
        <end position="68"/>
    </location>
</feature>
<dbReference type="Pfam" id="PF01381">
    <property type="entry name" value="HTH_3"/>
    <property type="match status" value="1"/>
</dbReference>
<reference evidence="2 3" key="1">
    <citation type="journal article" date="2017" name="Int. J. Syst. Evol. Microbiol.">
        <title>Jeotgalibaca porci sp. nov. and Jeotgalibaca arthritidis sp. nov., isolated from pigs, and emended description of the genus Jeotgalibaca.</title>
        <authorList>
            <person name="Zamora L."/>
            <person name="Perez-Sancho M."/>
            <person name="Dominguez L."/>
            <person name="Fernandez-Garayzabal J.F."/>
            <person name="Vela A.I."/>
        </authorList>
    </citation>
    <scope>NUCLEOTIDE SEQUENCE [LARGE SCALE GENOMIC DNA]</scope>
    <source>
        <strain evidence="2 3">CCUG 69148</strain>
    </source>
</reference>
<dbReference type="InterPro" id="IPR011990">
    <property type="entry name" value="TPR-like_helical_dom_sf"/>
</dbReference>
<dbReference type="PANTHER" id="PTHR37038:SF13">
    <property type="entry name" value="HTH CRO_C1-TYPE DOMAIN-CONTAINING PROTEIN"/>
    <property type="match status" value="1"/>
</dbReference>
<dbReference type="Gene3D" id="1.25.40.10">
    <property type="entry name" value="Tetratricopeptide repeat domain"/>
    <property type="match status" value="1"/>
</dbReference>
<evidence type="ECO:0000313" key="3">
    <source>
        <dbReference type="Proteomes" id="UP000501830"/>
    </source>
</evidence>
<keyword evidence="3" id="KW-1185">Reference proteome</keyword>
<dbReference type="CDD" id="cd00093">
    <property type="entry name" value="HTH_XRE"/>
    <property type="match status" value="1"/>
</dbReference>
<dbReference type="SMART" id="SM00530">
    <property type="entry name" value="HTH_XRE"/>
    <property type="match status" value="1"/>
</dbReference>
<evidence type="ECO:0000313" key="2">
    <source>
        <dbReference type="EMBL" id="QIK51691.1"/>
    </source>
</evidence>
<dbReference type="InterPro" id="IPR053163">
    <property type="entry name" value="HTH-type_regulator_Rgg"/>
</dbReference>